<keyword evidence="3" id="KW-0547">Nucleotide-binding</keyword>
<sequence>MLDDMFLFVNFRKIRDRKGVNFHGVEVIQGYTVVKDGINKWCIPKFGKMRVDAVIYVNDTLKELLHEDQSLRQITNAATLPGVVKPVIGMPDIHEGFGLPIGGVMAIEEKGVISAGAVGYDINCGVRLLRTNLEAEYFNKELLYKLIERIEYYVPTGIGKKGRHKGITRLIFDDVVHNGVEAVIKAGFGKKSDLNFIEEGGKLSGADISAVSKEAQGRGEEQLGTLGGGNHFIEIQQVDSILDEKLAERFGLFKGQIAVMIHTGSRGFGHQIATDYTKILWEAAKKYGVDVPEKGLAAAPIDSKEGKAYYKAMAAAVNFAFSNRQIIMFDVIKAFEDVLKKSSESMGFQLVYDVAHNIAKWEEHGGKKLLVHRKGATRALPAGHPQNPSFYKESGHPALIPGSMGTGSYVVVGTEKAAETFYSVNHGAGRRLSRNKAKKITKEEFEKAMGDVIYNVRSFKDIVDESPLAYKDVEEVISVLSERGITTPVARLIPLAVVKGAD</sequence>
<dbReference type="InterPro" id="IPR001233">
    <property type="entry name" value="RtcB"/>
</dbReference>
<evidence type="ECO:0000313" key="9">
    <source>
        <dbReference type="EMBL" id="ADH60501.1"/>
    </source>
</evidence>
<proteinExistence type="inferred from homology"/>
<comment type="catalytic activity">
    <reaction evidence="7">
        <text>a 3'-end 3'-phospho-ribonucleotide-RNA + a 5'-end dephospho-ribonucleoside-RNA + GTP = a ribonucleotidyl-ribonucleotide-RNA + GMP + diphosphate</text>
        <dbReference type="Rhea" id="RHEA:68076"/>
        <dbReference type="Rhea" id="RHEA-COMP:10463"/>
        <dbReference type="Rhea" id="RHEA-COMP:13936"/>
        <dbReference type="Rhea" id="RHEA-COMP:17355"/>
        <dbReference type="ChEBI" id="CHEBI:33019"/>
        <dbReference type="ChEBI" id="CHEBI:37565"/>
        <dbReference type="ChEBI" id="CHEBI:58115"/>
        <dbReference type="ChEBI" id="CHEBI:83062"/>
        <dbReference type="ChEBI" id="CHEBI:138284"/>
        <dbReference type="ChEBI" id="CHEBI:173118"/>
        <dbReference type="EC" id="6.5.1.8"/>
    </reaction>
</comment>
<organism evidence="9 10">
    <name type="scientific">Thermoanaerobacter mathranii subsp. mathranii (strain DSM 11426 / CCUG 53645 / CIP 108742 / A3)</name>
    <dbReference type="NCBI Taxonomy" id="583358"/>
    <lineage>
        <taxon>Bacteria</taxon>
        <taxon>Bacillati</taxon>
        <taxon>Bacillota</taxon>
        <taxon>Clostridia</taxon>
        <taxon>Thermoanaerobacterales</taxon>
        <taxon>Thermoanaerobacteraceae</taxon>
        <taxon>Thermoanaerobacter</taxon>
    </lineage>
</organism>
<evidence type="ECO:0000256" key="7">
    <source>
        <dbReference type="ARBA" id="ARBA00047746"/>
    </source>
</evidence>
<gene>
    <name evidence="8" type="primary">rtcB</name>
    <name evidence="9" type="ordered locus">Tmath_0763</name>
</gene>
<evidence type="ECO:0000256" key="2">
    <source>
        <dbReference type="ARBA" id="ARBA00022723"/>
    </source>
</evidence>
<keyword evidence="1 8" id="KW-0436">Ligase</keyword>
<comment type="subunit">
    <text evidence="8">Monomer.</text>
</comment>
<protein>
    <recommendedName>
        <fullName evidence="8">tRNA-splicing ligase RtcB</fullName>
        <ecNumber evidence="8">6.5.1.-</ecNumber>
    </recommendedName>
</protein>
<keyword evidence="2 8" id="KW-0479">Metal-binding</keyword>
<accession>A0ABM5LP02</accession>
<evidence type="ECO:0000256" key="5">
    <source>
        <dbReference type="ARBA" id="ARBA00023134"/>
    </source>
</evidence>
<comment type="similarity">
    <text evidence="8">Belongs to the RtcB family.</text>
</comment>
<keyword evidence="10" id="KW-1185">Reference proteome</keyword>
<evidence type="ECO:0000313" key="10">
    <source>
        <dbReference type="Proteomes" id="UP000002064"/>
    </source>
</evidence>
<keyword evidence="5" id="KW-0342">GTP-binding</keyword>
<evidence type="ECO:0000256" key="1">
    <source>
        <dbReference type="ARBA" id="ARBA00022598"/>
    </source>
</evidence>
<dbReference type="Proteomes" id="UP000002064">
    <property type="component" value="Chromosome"/>
</dbReference>
<name>A0ABM5LP02_THEM3</name>
<evidence type="ECO:0000256" key="4">
    <source>
        <dbReference type="ARBA" id="ARBA00022800"/>
    </source>
</evidence>
<dbReference type="Pfam" id="PF01139">
    <property type="entry name" value="RtcB"/>
    <property type="match status" value="1"/>
</dbReference>
<comment type="cofactor">
    <cofactor evidence="8">
        <name>Mn(2+)</name>
        <dbReference type="ChEBI" id="CHEBI:29035"/>
    </cofactor>
    <text evidence="8">Binds 2 manganese ions per subunit.</text>
</comment>
<evidence type="ECO:0000256" key="6">
    <source>
        <dbReference type="ARBA" id="ARBA00023211"/>
    </source>
</evidence>
<dbReference type="PANTHER" id="PTHR11118:SF1">
    <property type="entry name" value="RNA-SPLICING LIGASE RTCB HOMOLOG"/>
    <property type="match status" value="1"/>
</dbReference>
<evidence type="ECO:0000256" key="3">
    <source>
        <dbReference type="ARBA" id="ARBA00022741"/>
    </source>
</evidence>
<keyword evidence="6 8" id="KW-0464">Manganese</keyword>
<dbReference type="InterPro" id="IPR036025">
    <property type="entry name" value="RtcB-like_sf"/>
</dbReference>
<dbReference type="SUPFAM" id="SSF103365">
    <property type="entry name" value="Hypothetical protein PH1602"/>
    <property type="match status" value="1"/>
</dbReference>
<dbReference type="PANTHER" id="PTHR11118">
    <property type="entry name" value="RNA-SPLICING LIGASE RTCB HOMOLOG"/>
    <property type="match status" value="1"/>
</dbReference>
<reference evidence="9 10" key="1">
    <citation type="submission" date="2010-05" db="EMBL/GenBank/DDBJ databases">
        <title>Complete sequence of Thermoanaerobacter mathranii subsp. mathranii mathranii str. A3.</title>
        <authorList>
            <consortium name="US DOE Joint Genome Institute"/>
            <person name="Lucas S."/>
            <person name="Copeland A."/>
            <person name="Lapidus A."/>
            <person name="Cheng J.-F."/>
            <person name="Bruce D."/>
            <person name="Goodwin L."/>
            <person name="Pitluck S."/>
            <person name="Held B."/>
            <person name="Detter J.C."/>
            <person name="Han C."/>
            <person name="Tapia R."/>
            <person name="Land M."/>
            <person name="Hauser L."/>
            <person name="Kyrpides N."/>
            <person name="Mikhailova N."/>
            <person name="Zhou J."/>
            <person name="Hemme C."/>
            <person name="Woyke T."/>
        </authorList>
    </citation>
    <scope>NUCLEOTIDE SEQUENCE [LARGE SCALE GENOMIC DNA]</scope>
    <source>
        <strain evidence="9 10">A3</strain>
    </source>
</reference>
<evidence type="ECO:0000256" key="8">
    <source>
        <dbReference type="RuleBase" id="RU371113"/>
    </source>
</evidence>
<dbReference type="Gene3D" id="3.90.1860.10">
    <property type="entry name" value="tRNA-splicing ligase RtcB"/>
    <property type="match status" value="1"/>
</dbReference>
<keyword evidence="4" id="KW-0692">RNA repair</keyword>
<dbReference type="EC" id="6.5.1.-" evidence="8"/>
<dbReference type="EMBL" id="CP002032">
    <property type="protein sequence ID" value="ADH60501.1"/>
    <property type="molecule type" value="Genomic_DNA"/>
</dbReference>